<keyword evidence="3" id="KW-1185">Reference proteome</keyword>
<proteinExistence type="predicted"/>
<dbReference type="Pfam" id="PF06983">
    <property type="entry name" value="3-dmu-9_3-mt"/>
    <property type="match status" value="1"/>
</dbReference>
<dbReference type="EMBL" id="VLKF01000001">
    <property type="protein sequence ID" value="TWH72454.1"/>
    <property type="molecule type" value="Genomic_DNA"/>
</dbReference>
<comment type="caution">
    <text evidence="2">The sequence shown here is derived from an EMBL/GenBank/DDBJ whole genome shotgun (WGS) entry which is preliminary data.</text>
</comment>
<dbReference type="OrthoDB" id="9806473at2"/>
<keyword evidence="2" id="KW-0808">Transferase</keyword>
<reference evidence="2 3" key="1">
    <citation type="submission" date="2019-07" db="EMBL/GenBank/DDBJ databases">
        <title>R&amp;d 2014.</title>
        <authorList>
            <person name="Klenk H.-P."/>
        </authorList>
    </citation>
    <scope>NUCLEOTIDE SEQUENCE [LARGE SCALE GENOMIC DNA]</scope>
    <source>
        <strain evidence="2 3">DSM 45764</strain>
    </source>
</reference>
<dbReference type="SUPFAM" id="SSF54593">
    <property type="entry name" value="Glyoxalase/Bleomycin resistance protein/Dihydroxybiphenyl dioxygenase"/>
    <property type="match status" value="1"/>
</dbReference>
<dbReference type="Gene3D" id="3.10.180.10">
    <property type="entry name" value="2,3-Dihydroxybiphenyl 1,2-Dioxygenase, domain 1"/>
    <property type="match status" value="1"/>
</dbReference>
<sequence length="162" mass="17497">MAQKIVPSLWFDMQAEEAALYYIDVFGDGRIVSTARYPEGAPGPAGEVMSVEFEVAGMRLDGINGGPQFPFTEAVSLQVKCADQAEVDRLWDRFVGDGGEEGQCGWLKDRYGLSWQIIPEGVDEVFADPDPARAQRAVQAMLGMTRLDVAALRAAADGVPVG</sequence>
<gene>
    <name evidence="2" type="ORF">JD78_00966</name>
</gene>
<accession>A0A562IPD2</accession>
<keyword evidence="2" id="KW-0489">Methyltransferase</keyword>
<dbReference type="GO" id="GO:0032259">
    <property type="term" value="P:methylation"/>
    <property type="evidence" value="ECO:0007669"/>
    <property type="project" value="UniProtKB-KW"/>
</dbReference>
<evidence type="ECO:0000259" key="1">
    <source>
        <dbReference type="Pfam" id="PF06983"/>
    </source>
</evidence>
<name>A0A562IPD2_9ACTN</name>
<evidence type="ECO:0000313" key="3">
    <source>
        <dbReference type="Proteomes" id="UP000321490"/>
    </source>
</evidence>
<dbReference type="GO" id="GO:0008168">
    <property type="term" value="F:methyltransferase activity"/>
    <property type="evidence" value="ECO:0007669"/>
    <property type="project" value="UniProtKB-KW"/>
</dbReference>
<dbReference type="PIRSF" id="PIRSF021700">
    <property type="entry name" value="3_dmu_93_MTrfase"/>
    <property type="match status" value="1"/>
</dbReference>
<dbReference type="Proteomes" id="UP000321490">
    <property type="component" value="Unassembled WGS sequence"/>
</dbReference>
<protein>
    <submittedName>
        <fullName evidence="2">Putative 3-demethylubiquinone-9 3-methyltransferase (Glyoxalase superfamily)</fullName>
    </submittedName>
</protein>
<dbReference type="PANTHER" id="PTHR33990">
    <property type="entry name" value="PROTEIN YJDN-RELATED"/>
    <property type="match status" value="1"/>
</dbReference>
<dbReference type="CDD" id="cd06588">
    <property type="entry name" value="PhnB_like"/>
    <property type="match status" value="1"/>
</dbReference>
<dbReference type="AlphaFoldDB" id="A0A562IPD2"/>
<dbReference type="PANTHER" id="PTHR33990:SF2">
    <property type="entry name" value="PHNB-LIKE DOMAIN-CONTAINING PROTEIN"/>
    <property type="match status" value="1"/>
</dbReference>
<organism evidence="2 3">
    <name type="scientific">Modestobacter roseus</name>
    <dbReference type="NCBI Taxonomy" id="1181884"/>
    <lineage>
        <taxon>Bacteria</taxon>
        <taxon>Bacillati</taxon>
        <taxon>Actinomycetota</taxon>
        <taxon>Actinomycetes</taxon>
        <taxon>Geodermatophilales</taxon>
        <taxon>Geodermatophilaceae</taxon>
        <taxon>Modestobacter</taxon>
    </lineage>
</organism>
<keyword evidence="2" id="KW-0830">Ubiquinone</keyword>
<dbReference type="InterPro" id="IPR029068">
    <property type="entry name" value="Glyas_Bleomycin-R_OHBP_Dase"/>
</dbReference>
<dbReference type="RefSeq" id="WP_153362490.1">
    <property type="nucleotide sequence ID" value="NZ_ML762566.1"/>
</dbReference>
<evidence type="ECO:0000313" key="2">
    <source>
        <dbReference type="EMBL" id="TWH72454.1"/>
    </source>
</evidence>
<dbReference type="InterPro" id="IPR028973">
    <property type="entry name" value="PhnB-like"/>
</dbReference>
<dbReference type="InterPro" id="IPR009725">
    <property type="entry name" value="3_dmu_93_MTrfase"/>
</dbReference>
<feature type="domain" description="PhnB-like" evidence="1">
    <location>
        <begin position="3"/>
        <end position="118"/>
    </location>
</feature>